<dbReference type="PANTHER" id="PTHR47053:SF1">
    <property type="entry name" value="MUREIN DD-ENDOPEPTIDASE MEPH-RELATED"/>
    <property type="match status" value="1"/>
</dbReference>
<keyword evidence="5" id="KW-0732">Signal</keyword>
<evidence type="ECO:0000313" key="7">
    <source>
        <dbReference type="EMBL" id="MBD2864682.1"/>
    </source>
</evidence>
<keyword evidence="3" id="KW-0378">Hydrolase</keyword>
<dbReference type="EMBL" id="JACXJA010000031">
    <property type="protein sequence ID" value="MBD2864682.1"/>
    <property type="molecule type" value="Genomic_DNA"/>
</dbReference>
<dbReference type="InterPro" id="IPR000064">
    <property type="entry name" value="NLP_P60_dom"/>
</dbReference>
<dbReference type="Gene3D" id="3.90.1720.10">
    <property type="entry name" value="endopeptidase domain like (from Nostoc punctiforme)"/>
    <property type="match status" value="1"/>
</dbReference>
<keyword evidence="4" id="KW-0788">Thiol protease</keyword>
<protein>
    <submittedName>
        <fullName evidence="7">C40 family peptidase</fullName>
    </submittedName>
</protein>
<feature type="chain" id="PRO_5039614802" evidence="5">
    <location>
        <begin position="24"/>
        <end position="196"/>
    </location>
</feature>
<gene>
    <name evidence="7" type="ORF">IDH45_22090</name>
</gene>
<evidence type="ECO:0000256" key="4">
    <source>
        <dbReference type="ARBA" id="ARBA00022807"/>
    </source>
</evidence>
<sequence length="196" mass="21804">MIRRKKLLPVRVTVVLIGLTAAAAHLCHHVHALQRQEPAEPAIAVAQDRFRTESAEAGIIAMNQKRAALDSDRLRIVLTARKYLGTPYVYGAKYGQTDTFDCSSFAKTVFAEHGMELPRVSRDQAKLGEPVERDDLSVGDLVFFATDETHGVIGHVGIYTGSGRMIHTYGDGGVKYSRIDSGYWEERYVTARRLLK</sequence>
<accession>A0A927CDN4</accession>
<keyword evidence="8" id="KW-1185">Reference proteome</keyword>
<evidence type="ECO:0000313" key="8">
    <source>
        <dbReference type="Proteomes" id="UP000639396"/>
    </source>
</evidence>
<name>A0A927CDN4_9BACL</name>
<feature type="domain" description="NlpC/P60" evidence="6">
    <location>
        <begin position="70"/>
        <end position="195"/>
    </location>
</feature>
<reference evidence="7" key="1">
    <citation type="submission" date="2020-09" db="EMBL/GenBank/DDBJ databases">
        <title>A novel bacterium of genus Paenibacillus, isolated from South China Sea.</title>
        <authorList>
            <person name="Huang H."/>
            <person name="Mo K."/>
            <person name="Hu Y."/>
        </authorList>
    </citation>
    <scope>NUCLEOTIDE SEQUENCE</scope>
    <source>
        <strain evidence="7">IB182363</strain>
    </source>
</reference>
<feature type="signal peptide" evidence="5">
    <location>
        <begin position="1"/>
        <end position="23"/>
    </location>
</feature>
<evidence type="ECO:0000256" key="3">
    <source>
        <dbReference type="ARBA" id="ARBA00022801"/>
    </source>
</evidence>
<dbReference type="InterPro" id="IPR051202">
    <property type="entry name" value="Peptidase_C40"/>
</dbReference>
<dbReference type="PANTHER" id="PTHR47053">
    <property type="entry name" value="MUREIN DD-ENDOPEPTIDASE MEPH-RELATED"/>
    <property type="match status" value="1"/>
</dbReference>
<evidence type="ECO:0000256" key="5">
    <source>
        <dbReference type="SAM" id="SignalP"/>
    </source>
</evidence>
<organism evidence="7 8">
    <name type="scientific">Paenibacillus oceani</name>
    <dbReference type="NCBI Taxonomy" id="2772510"/>
    <lineage>
        <taxon>Bacteria</taxon>
        <taxon>Bacillati</taxon>
        <taxon>Bacillota</taxon>
        <taxon>Bacilli</taxon>
        <taxon>Bacillales</taxon>
        <taxon>Paenibacillaceae</taxon>
        <taxon>Paenibacillus</taxon>
    </lineage>
</organism>
<comment type="caution">
    <text evidence="7">The sequence shown here is derived from an EMBL/GenBank/DDBJ whole genome shotgun (WGS) entry which is preliminary data.</text>
</comment>
<dbReference type="GO" id="GO:0008234">
    <property type="term" value="F:cysteine-type peptidase activity"/>
    <property type="evidence" value="ECO:0007669"/>
    <property type="project" value="UniProtKB-KW"/>
</dbReference>
<comment type="similarity">
    <text evidence="1">Belongs to the peptidase C40 family.</text>
</comment>
<evidence type="ECO:0000256" key="1">
    <source>
        <dbReference type="ARBA" id="ARBA00007074"/>
    </source>
</evidence>
<dbReference type="RefSeq" id="WP_190930302.1">
    <property type="nucleotide sequence ID" value="NZ_JACXJA010000031.1"/>
</dbReference>
<proteinExistence type="inferred from homology"/>
<dbReference type="SUPFAM" id="SSF54001">
    <property type="entry name" value="Cysteine proteinases"/>
    <property type="match status" value="1"/>
</dbReference>
<dbReference type="Proteomes" id="UP000639396">
    <property type="component" value="Unassembled WGS sequence"/>
</dbReference>
<dbReference type="InterPro" id="IPR038765">
    <property type="entry name" value="Papain-like_cys_pep_sf"/>
</dbReference>
<keyword evidence="2" id="KW-0645">Protease</keyword>
<dbReference type="Pfam" id="PF00877">
    <property type="entry name" value="NLPC_P60"/>
    <property type="match status" value="1"/>
</dbReference>
<evidence type="ECO:0000256" key="2">
    <source>
        <dbReference type="ARBA" id="ARBA00022670"/>
    </source>
</evidence>
<dbReference type="AlphaFoldDB" id="A0A927CDN4"/>
<evidence type="ECO:0000259" key="6">
    <source>
        <dbReference type="PROSITE" id="PS51935"/>
    </source>
</evidence>
<dbReference type="PROSITE" id="PS51935">
    <property type="entry name" value="NLPC_P60"/>
    <property type="match status" value="1"/>
</dbReference>
<dbReference type="GO" id="GO:0006508">
    <property type="term" value="P:proteolysis"/>
    <property type="evidence" value="ECO:0007669"/>
    <property type="project" value="UniProtKB-KW"/>
</dbReference>